<comment type="caution">
    <text evidence="2">The sequence shown here is derived from an EMBL/GenBank/DDBJ whole genome shotgun (WGS) entry which is preliminary data.</text>
</comment>
<dbReference type="OrthoDB" id="2757637at2759"/>
<evidence type="ECO:0000313" key="3">
    <source>
        <dbReference type="Proteomes" id="UP000184267"/>
    </source>
</evidence>
<organism evidence="2 3">
    <name type="scientific">Trametes pubescens</name>
    <name type="common">White-rot fungus</name>
    <dbReference type="NCBI Taxonomy" id="154538"/>
    <lineage>
        <taxon>Eukaryota</taxon>
        <taxon>Fungi</taxon>
        <taxon>Dikarya</taxon>
        <taxon>Basidiomycota</taxon>
        <taxon>Agaricomycotina</taxon>
        <taxon>Agaricomycetes</taxon>
        <taxon>Polyporales</taxon>
        <taxon>Polyporaceae</taxon>
        <taxon>Trametes</taxon>
    </lineage>
</organism>
<reference evidence="2 3" key="1">
    <citation type="submission" date="2016-10" db="EMBL/GenBank/DDBJ databases">
        <title>Genome sequence of the basidiomycete white-rot fungus Trametes pubescens.</title>
        <authorList>
            <person name="Makela M.R."/>
            <person name="Granchi Z."/>
            <person name="Peng M."/>
            <person name="De Vries R.P."/>
            <person name="Grigoriev I."/>
            <person name="Riley R."/>
            <person name="Hilden K."/>
        </authorList>
    </citation>
    <scope>NUCLEOTIDE SEQUENCE [LARGE SCALE GENOMIC DNA]</scope>
    <source>
        <strain evidence="2 3">FBCC735</strain>
    </source>
</reference>
<feature type="compositionally biased region" description="Polar residues" evidence="1">
    <location>
        <begin position="358"/>
        <end position="367"/>
    </location>
</feature>
<gene>
    <name evidence="2" type="ORF">TRAPUB_5538</name>
</gene>
<dbReference type="AlphaFoldDB" id="A0A1M2V882"/>
<feature type="region of interest" description="Disordered" evidence="1">
    <location>
        <begin position="303"/>
        <end position="403"/>
    </location>
</feature>
<feature type="region of interest" description="Disordered" evidence="1">
    <location>
        <begin position="105"/>
        <end position="126"/>
    </location>
</feature>
<feature type="compositionally biased region" description="Polar residues" evidence="1">
    <location>
        <begin position="105"/>
        <end position="114"/>
    </location>
</feature>
<evidence type="ECO:0000313" key="2">
    <source>
        <dbReference type="EMBL" id="OJT03809.1"/>
    </source>
</evidence>
<feature type="region of interest" description="Disordered" evidence="1">
    <location>
        <begin position="433"/>
        <end position="457"/>
    </location>
</feature>
<feature type="compositionally biased region" description="Low complexity" evidence="1">
    <location>
        <begin position="325"/>
        <end position="348"/>
    </location>
</feature>
<name>A0A1M2V882_TRAPU</name>
<evidence type="ECO:0000256" key="1">
    <source>
        <dbReference type="SAM" id="MobiDB-lite"/>
    </source>
</evidence>
<dbReference type="EMBL" id="MNAD01001598">
    <property type="protein sequence ID" value="OJT03809.1"/>
    <property type="molecule type" value="Genomic_DNA"/>
</dbReference>
<keyword evidence="3" id="KW-1185">Reference proteome</keyword>
<sequence length="457" mass="50203">MGKTTWRWPETALLEDIDNSEKGRQFVEEARQDVAGWTTRATNHYVTLYLAKFQSICFTKENEAELACRQARSPNAKLEPWPEESEEDRENRVKNIRKRIKSYIQRRSPNNARNSKGAAKNLSAPRNVSAPNLTIVPTEKVSFTSGFQQFKKSKHPSKPTVPHTSNGKIDFATYNAQVADAYQELSDREQFERTAHEINAERLAALKNFPSRATREQKAQVFPEWIEEVCSVIGLEVGWIGWFPIGGLDEHNNIRAMFPTIGSLHGITFEEWLARKMKWSPGRLRNEFYSFLQEVFDPAEPDGILVLPETSAPSHPERASTSNRSSPSDGPSTPSRGSSSTSSCASAPFPAPPGIHVSSRSAPSPASDTAPDNAVTAVAPLDIEPKPPGHDLPLSTGNPGNVVDLSTDIREAADRLDLLEGFDDDAAAAAAAAAEVGSTHDRVSEGTPADSRALRYA</sequence>
<accession>A0A1M2V882</accession>
<protein>
    <submittedName>
        <fullName evidence="2">Uncharacterized protein</fullName>
    </submittedName>
</protein>
<dbReference type="Proteomes" id="UP000184267">
    <property type="component" value="Unassembled WGS sequence"/>
</dbReference>
<proteinExistence type="predicted"/>